<evidence type="ECO:0000313" key="2">
    <source>
        <dbReference type="Proteomes" id="UP000252040"/>
    </source>
</evidence>
<name>A0A341BUN9_NEOAA</name>
<dbReference type="RefSeq" id="XP_024605944.1">
    <property type="nucleotide sequence ID" value="XM_024750176.1"/>
</dbReference>
<organism evidence="2 3">
    <name type="scientific">Neophocaena asiaeorientalis asiaeorientalis</name>
    <name type="common">Yangtze finless porpoise</name>
    <name type="synonym">Neophocaena phocaenoides subsp. asiaeorientalis</name>
    <dbReference type="NCBI Taxonomy" id="1706337"/>
    <lineage>
        <taxon>Eukaryota</taxon>
        <taxon>Metazoa</taxon>
        <taxon>Chordata</taxon>
        <taxon>Craniata</taxon>
        <taxon>Vertebrata</taxon>
        <taxon>Euteleostomi</taxon>
        <taxon>Mammalia</taxon>
        <taxon>Eutheria</taxon>
        <taxon>Laurasiatheria</taxon>
        <taxon>Artiodactyla</taxon>
        <taxon>Whippomorpha</taxon>
        <taxon>Cetacea</taxon>
        <taxon>Odontoceti</taxon>
        <taxon>Phocoenidae</taxon>
        <taxon>Neophocaena</taxon>
    </lineage>
</organism>
<feature type="region of interest" description="Disordered" evidence="1">
    <location>
        <begin position="129"/>
        <end position="246"/>
    </location>
</feature>
<evidence type="ECO:0000256" key="1">
    <source>
        <dbReference type="SAM" id="MobiDB-lite"/>
    </source>
</evidence>
<keyword evidence="2" id="KW-1185">Reference proteome</keyword>
<gene>
    <name evidence="3" type="primary">LOC112402949</name>
</gene>
<dbReference type="KEGG" id="nasi:112402949"/>
<evidence type="ECO:0000313" key="3">
    <source>
        <dbReference type="RefSeq" id="XP_024605944.1"/>
    </source>
</evidence>
<protein>
    <submittedName>
        <fullName evidence="3">Uncharacterized protein LOC112402949</fullName>
    </submittedName>
</protein>
<sequence length="319" mass="31862">MPLHSPPGKAVPGSPSAGPAAAPPLQPTDTSKDTACPVAAAARAARAGPGPGRAFSPGSGARGGRCVLSRECGEAGYHPSRIPDPCSQSPFLQGQASCVAVPLSGPGRRAGGGGDKTCPAGLPVFSVAPGSSDGSQLTYHLPASSTFSDPSPREELPEGQDGNTKEGHSGRGKGRRAPPGFCEAGDLEGDTGQRAEHPGERATATPADPGQEDGRPAVGVGQPSPWPGSRGGSAAPARSPPSSPASCLSLALPAALAGTLRKQGLGHTDSLLEPSRDLPPLTRRGWGLGRPSGPKNLYVIQLHAGAGGWDAPQAPRTSM</sequence>
<reference evidence="3" key="1">
    <citation type="submission" date="2025-08" db="UniProtKB">
        <authorList>
            <consortium name="RefSeq"/>
        </authorList>
    </citation>
    <scope>IDENTIFICATION</scope>
    <source>
        <tissue evidence="3">Meat</tissue>
    </source>
</reference>
<dbReference type="InParanoid" id="A0A341BUN9"/>
<feature type="compositionally biased region" description="Polar residues" evidence="1">
    <location>
        <begin position="132"/>
        <end position="149"/>
    </location>
</feature>
<feature type="compositionally biased region" description="Low complexity" evidence="1">
    <location>
        <begin position="39"/>
        <end position="59"/>
    </location>
</feature>
<accession>A0A341BUN9</accession>
<feature type="compositionally biased region" description="Low complexity" evidence="1">
    <location>
        <begin position="1"/>
        <end position="20"/>
    </location>
</feature>
<feature type="region of interest" description="Disordered" evidence="1">
    <location>
        <begin position="1"/>
        <end position="64"/>
    </location>
</feature>
<proteinExistence type="predicted"/>
<dbReference type="AlphaFoldDB" id="A0A341BUN9"/>
<feature type="region of interest" description="Disordered" evidence="1">
    <location>
        <begin position="266"/>
        <end position="290"/>
    </location>
</feature>
<dbReference type="GeneID" id="112402949"/>
<dbReference type="Proteomes" id="UP000252040">
    <property type="component" value="Unplaced"/>
</dbReference>
<feature type="compositionally biased region" description="Basic and acidic residues" evidence="1">
    <location>
        <begin position="191"/>
        <end position="200"/>
    </location>
</feature>